<dbReference type="Proteomes" id="UP000479710">
    <property type="component" value="Unassembled WGS sequence"/>
</dbReference>
<dbReference type="PROSITE" id="PS51767">
    <property type="entry name" value="PEPTIDASE_A1"/>
    <property type="match status" value="1"/>
</dbReference>
<feature type="region of interest" description="Disordered" evidence="3">
    <location>
        <begin position="52"/>
        <end position="71"/>
    </location>
</feature>
<evidence type="ECO:0000256" key="3">
    <source>
        <dbReference type="SAM" id="MobiDB-lite"/>
    </source>
</evidence>
<dbReference type="AlphaFoldDB" id="A0A6G1BWV5"/>
<dbReference type="Gene3D" id="2.40.70.10">
    <property type="entry name" value="Acid Proteases"/>
    <property type="match status" value="1"/>
</dbReference>
<evidence type="ECO:0000259" key="4">
    <source>
        <dbReference type="PROSITE" id="PS51767"/>
    </source>
</evidence>
<dbReference type="GO" id="GO:0005576">
    <property type="term" value="C:extracellular region"/>
    <property type="evidence" value="ECO:0007669"/>
    <property type="project" value="TreeGrafter"/>
</dbReference>
<accession>A0A6G1BWV5</accession>
<proteinExistence type="predicted"/>
<evidence type="ECO:0000256" key="2">
    <source>
        <dbReference type="ARBA" id="ARBA00022801"/>
    </source>
</evidence>
<keyword evidence="1" id="KW-0645">Protease</keyword>
<comment type="caution">
    <text evidence="5">The sequence shown here is derived from an EMBL/GenBank/DDBJ whole genome shotgun (WGS) entry which is preliminary data.</text>
</comment>
<keyword evidence="2" id="KW-0378">Hydrolase</keyword>
<evidence type="ECO:0000313" key="6">
    <source>
        <dbReference type="Proteomes" id="UP000479710"/>
    </source>
</evidence>
<evidence type="ECO:0000256" key="1">
    <source>
        <dbReference type="ARBA" id="ARBA00022670"/>
    </source>
</evidence>
<dbReference type="InterPro" id="IPR033121">
    <property type="entry name" value="PEPTIDASE_A1"/>
</dbReference>
<gene>
    <name evidence="5" type="ORF">E2562_017762</name>
</gene>
<dbReference type="GO" id="GO:0006508">
    <property type="term" value="P:proteolysis"/>
    <property type="evidence" value="ECO:0007669"/>
    <property type="project" value="UniProtKB-KW"/>
</dbReference>
<evidence type="ECO:0000313" key="5">
    <source>
        <dbReference type="EMBL" id="KAF0892805.1"/>
    </source>
</evidence>
<dbReference type="SUPFAM" id="SSF50630">
    <property type="entry name" value="Acid proteases"/>
    <property type="match status" value="1"/>
</dbReference>
<dbReference type="OrthoDB" id="696385at2759"/>
<reference evidence="5 6" key="1">
    <citation type="submission" date="2019-11" db="EMBL/GenBank/DDBJ databases">
        <title>Whole genome sequence of Oryza granulata.</title>
        <authorList>
            <person name="Li W."/>
        </authorList>
    </citation>
    <scope>NUCLEOTIDE SEQUENCE [LARGE SCALE GENOMIC DNA]</scope>
    <source>
        <strain evidence="6">cv. Menghai</strain>
        <tissue evidence="5">Leaf</tissue>
    </source>
</reference>
<dbReference type="PANTHER" id="PTHR47967:SF68">
    <property type="entry name" value="OS07G0533000 PROTEIN"/>
    <property type="match status" value="1"/>
</dbReference>
<name>A0A6G1BWV5_9ORYZ</name>
<dbReference type="GO" id="GO:0008233">
    <property type="term" value="F:peptidase activity"/>
    <property type="evidence" value="ECO:0007669"/>
    <property type="project" value="UniProtKB-KW"/>
</dbReference>
<dbReference type="EMBL" id="SPHZ02000011">
    <property type="protein sequence ID" value="KAF0892805.1"/>
    <property type="molecule type" value="Genomic_DNA"/>
</dbReference>
<dbReference type="InterPro" id="IPR032799">
    <property type="entry name" value="TAXi_C"/>
</dbReference>
<feature type="domain" description="Peptidase A1" evidence="4">
    <location>
        <begin position="65"/>
        <end position="359"/>
    </location>
</feature>
<keyword evidence="6" id="KW-1185">Reference proteome</keyword>
<protein>
    <recommendedName>
        <fullName evidence="4">Peptidase A1 domain-containing protein</fullName>
    </recommendedName>
</protein>
<organism evidence="5 6">
    <name type="scientific">Oryza meyeriana var. granulata</name>
    <dbReference type="NCBI Taxonomy" id="110450"/>
    <lineage>
        <taxon>Eukaryota</taxon>
        <taxon>Viridiplantae</taxon>
        <taxon>Streptophyta</taxon>
        <taxon>Embryophyta</taxon>
        <taxon>Tracheophyta</taxon>
        <taxon>Spermatophyta</taxon>
        <taxon>Magnoliopsida</taxon>
        <taxon>Liliopsida</taxon>
        <taxon>Poales</taxon>
        <taxon>Poaceae</taxon>
        <taxon>BOP clade</taxon>
        <taxon>Oryzoideae</taxon>
        <taxon>Oryzeae</taxon>
        <taxon>Oryzinae</taxon>
        <taxon>Oryza</taxon>
        <taxon>Oryza meyeriana</taxon>
    </lineage>
</organism>
<dbReference type="Pfam" id="PF14541">
    <property type="entry name" value="TAXi_C"/>
    <property type="match status" value="1"/>
</dbReference>
<dbReference type="InterPro" id="IPR051708">
    <property type="entry name" value="Plant_Aspart_Prot_A1"/>
</dbReference>
<dbReference type="InterPro" id="IPR021109">
    <property type="entry name" value="Peptidase_aspartic_dom_sf"/>
</dbReference>
<sequence>MAKISSSSTVPHDDAAADEEARSFGGLLKKSKIVLKVAEFFKNIAEEFYKKRKEDKEERSGGGGDVGSKGRVVSPSGAVGVVNTGSKDFSVLVVDVTSTVTWTSQCGSGQRRVQCGDPLCKHVSLSTSGGQRVLSVDDTVYACRSGENSGDYAIIGLGRGSVLANSSKTFSYLVDSNLRSFVWLGDDAAAPATGGVRKSTTQLISADSPDMDPSFYYVNITGIKVGDSDVSGKNAATTAIMTTTMPFTFLNPVLFGHLKQELRPTAAATSDGSSDLDASFDQLCYPKETKLPGITLVFAGKDAALKLEPEHYSYKKSNGVVCLSILRSPLRGGVSIVGSMLQAGRRMAFNLDDHTLTFDLLKWF</sequence>
<dbReference type="PANTHER" id="PTHR47967">
    <property type="entry name" value="OS07G0603500 PROTEIN-RELATED"/>
    <property type="match status" value="1"/>
</dbReference>